<organism evidence="2 3">
    <name type="scientific">Caldimonas thermodepolymerans</name>
    <dbReference type="NCBI Taxonomy" id="215580"/>
    <lineage>
        <taxon>Bacteria</taxon>
        <taxon>Pseudomonadati</taxon>
        <taxon>Pseudomonadota</taxon>
        <taxon>Betaproteobacteria</taxon>
        <taxon>Burkholderiales</taxon>
        <taxon>Sphaerotilaceae</taxon>
        <taxon>Caldimonas</taxon>
    </lineage>
</organism>
<keyword evidence="1" id="KW-0732">Signal</keyword>
<comment type="caution">
    <text evidence="2">The sequence shown here is derived from an EMBL/GenBank/DDBJ whole genome shotgun (WGS) entry which is preliminary data.</text>
</comment>
<sequence>MRRHVMVLLVLLGVLAGTALAVDALARRSDAGGAVLVWTTRPARLLRTLPPSVRVVRTWDDGRLVQLHAASLRALDGAMLDAPLRLHLSGWAVALAGCG</sequence>
<gene>
    <name evidence="2" type="ORF">EV676_10319</name>
</gene>
<protein>
    <submittedName>
        <fullName evidence="2">Uncharacterized protein</fullName>
    </submittedName>
</protein>
<dbReference type="RefSeq" id="WP_132764172.1">
    <property type="nucleotide sequence ID" value="NZ_CALFFA010000066.1"/>
</dbReference>
<proteinExistence type="predicted"/>
<feature type="chain" id="PRO_5041299096" evidence="1">
    <location>
        <begin position="22"/>
        <end position="99"/>
    </location>
</feature>
<reference evidence="2 3" key="1">
    <citation type="submission" date="2019-03" db="EMBL/GenBank/DDBJ databases">
        <title>Genomic Encyclopedia of Type Strains, Phase IV (KMG-IV): sequencing the most valuable type-strain genomes for metagenomic binning, comparative biology and taxonomic classification.</title>
        <authorList>
            <person name="Goeker M."/>
        </authorList>
    </citation>
    <scope>NUCLEOTIDE SEQUENCE [LARGE SCALE GENOMIC DNA]</scope>
    <source>
        <strain evidence="2 3">DSM 15264</strain>
    </source>
</reference>
<feature type="signal peptide" evidence="1">
    <location>
        <begin position="1"/>
        <end position="21"/>
    </location>
</feature>
<dbReference type="Proteomes" id="UP000294772">
    <property type="component" value="Unassembled WGS sequence"/>
</dbReference>
<dbReference type="EMBL" id="SLXF01000003">
    <property type="protein sequence ID" value="TCP07989.1"/>
    <property type="molecule type" value="Genomic_DNA"/>
</dbReference>
<accession>A0AA46DEE9</accession>
<evidence type="ECO:0000313" key="3">
    <source>
        <dbReference type="Proteomes" id="UP000294772"/>
    </source>
</evidence>
<evidence type="ECO:0000313" key="2">
    <source>
        <dbReference type="EMBL" id="TCP07989.1"/>
    </source>
</evidence>
<name>A0AA46DEE9_9BURK</name>
<dbReference type="AlphaFoldDB" id="A0AA46DEE9"/>
<evidence type="ECO:0000256" key="1">
    <source>
        <dbReference type="SAM" id="SignalP"/>
    </source>
</evidence>